<gene>
    <name evidence="1" type="ORF">RRG08_029128</name>
</gene>
<protein>
    <submittedName>
        <fullName evidence="1">Uncharacterized protein</fullName>
    </submittedName>
</protein>
<proteinExistence type="predicted"/>
<dbReference type="Proteomes" id="UP001283361">
    <property type="component" value="Unassembled WGS sequence"/>
</dbReference>
<dbReference type="EMBL" id="JAWDGP010006848">
    <property type="protein sequence ID" value="KAK3734453.1"/>
    <property type="molecule type" value="Genomic_DNA"/>
</dbReference>
<name>A0AAE0Y685_9GAST</name>
<accession>A0AAE0Y685</accession>
<reference evidence="1" key="1">
    <citation type="journal article" date="2023" name="G3 (Bethesda)">
        <title>A reference genome for the long-term kleptoplast-retaining sea slug Elysia crispata morphotype clarki.</title>
        <authorList>
            <person name="Eastman K.E."/>
            <person name="Pendleton A.L."/>
            <person name="Shaikh M.A."/>
            <person name="Suttiyut T."/>
            <person name="Ogas R."/>
            <person name="Tomko P."/>
            <person name="Gavelis G."/>
            <person name="Widhalm J.R."/>
            <person name="Wisecaver J.H."/>
        </authorList>
    </citation>
    <scope>NUCLEOTIDE SEQUENCE</scope>
    <source>
        <strain evidence="1">ECLA1</strain>
    </source>
</reference>
<evidence type="ECO:0000313" key="2">
    <source>
        <dbReference type="Proteomes" id="UP001283361"/>
    </source>
</evidence>
<evidence type="ECO:0000313" key="1">
    <source>
        <dbReference type="EMBL" id="KAK3734453.1"/>
    </source>
</evidence>
<dbReference type="AlphaFoldDB" id="A0AAE0Y685"/>
<organism evidence="1 2">
    <name type="scientific">Elysia crispata</name>
    <name type="common">lettuce slug</name>
    <dbReference type="NCBI Taxonomy" id="231223"/>
    <lineage>
        <taxon>Eukaryota</taxon>
        <taxon>Metazoa</taxon>
        <taxon>Spiralia</taxon>
        <taxon>Lophotrochozoa</taxon>
        <taxon>Mollusca</taxon>
        <taxon>Gastropoda</taxon>
        <taxon>Heterobranchia</taxon>
        <taxon>Euthyneura</taxon>
        <taxon>Panpulmonata</taxon>
        <taxon>Sacoglossa</taxon>
        <taxon>Placobranchoidea</taxon>
        <taxon>Plakobranchidae</taxon>
        <taxon>Elysia</taxon>
    </lineage>
</organism>
<keyword evidence="2" id="KW-1185">Reference proteome</keyword>
<comment type="caution">
    <text evidence="1">The sequence shown here is derived from an EMBL/GenBank/DDBJ whole genome shotgun (WGS) entry which is preliminary data.</text>
</comment>
<sequence length="81" mass="9522">MPSDTNASHVDRRALKIISRKANNHHVHNVMSDRRSPLLRLRSREEKARRDETGEGMANFYDEYLPAFYGTWLTKFGSMKR</sequence>